<evidence type="ECO:0000256" key="2">
    <source>
        <dbReference type="PROSITE-ProRule" id="PRU00497"/>
    </source>
</evidence>
<evidence type="ECO:0000313" key="6">
    <source>
        <dbReference type="Proteomes" id="UP001445076"/>
    </source>
</evidence>
<evidence type="ECO:0000256" key="4">
    <source>
        <dbReference type="SAM" id="SignalP"/>
    </source>
</evidence>
<proteinExistence type="predicted"/>
<feature type="chain" id="PRO_5044717242" description="Cuticle protein" evidence="4">
    <location>
        <begin position="28"/>
        <end position="108"/>
    </location>
</feature>
<feature type="region of interest" description="Disordered" evidence="3">
    <location>
        <begin position="34"/>
        <end position="56"/>
    </location>
</feature>
<evidence type="ECO:0000313" key="5">
    <source>
        <dbReference type="EMBL" id="KAK8720898.1"/>
    </source>
</evidence>
<evidence type="ECO:0000256" key="1">
    <source>
        <dbReference type="ARBA" id="ARBA00022460"/>
    </source>
</evidence>
<dbReference type="EMBL" id="JARKIK010000166">
    <property type="protein sequence ID" value="KAK8720899.1"/>
    <property type="molecule type" value="Genomic_DNA"/>
</dbReference>
<dbReference type="EMBL" id="JARKIK010000166">
    <property type="protein sequence ID" value="KAK8720901.1"/>
    <property type="molecule type" value="Genomic_DNA"/>
</dbReference>
<feature type="signal peptide" evidence="4">
    <location>
        <begin position="1"/>
        <end position="27"/>
    </location>
</feature>
<comment type="caution">
    <text evidence="5">The sequence shown here is derived from an EMBL/GenBank/DDBJ whole genome shotgun (WGS) entry which is preliminary data.</text>
</comment>
<dbReference type="Pfam" id="PF00379">
    <property type="entry name" value="Chitin_bind_4"/>
    <property type="match status" value="1"/>
</dbReference>
<keyword evidence="4" id="KW-0732">Signal</keyword>
<protein>
    <recommendedName>
        <fullName evidence="7">Cuticle protein</fullName>
    </recommendedName>
</protein>
<dbReference type="AlphaFoldDB" id="A0AAW0VU84"/>
<dbReference type="EMBL" id="JARKIK010000166">
    <property type="protein sequence ID" value="KAK8720898.1"/>
    <property type="molecule type" value="Genomic_DNA"/>
</dbReference>
<organism evidence="5 6">
    <name type="scientific">Cherax quadricarinatus</name>
    <name type="common">Australian red claw crayfish</name>
    <dbReference type="NCBI Taxonomy" id="27406"/>
    <lineage>
        <taxon>Eukaryota</taxon>
        <taxon>Metazoa</taxon>
        <taxon>Ecdysozoa</taxon>
        <taxon>Arthropoda</taxon>
        <taxon>Crustacea</taxon>
        <taxon>Multicrustacea</taxon>
        <taxon>Malacostraca</taxon>
        <taxon>Eumalacostraca</taxon>
        <taxon>Eucarida</taxon>
        <taxon>Decapoda</taxon>
        <taxon>Pleocyemata</taxon>
        <taxon>Astacidea</taxon>
        <taxon>Parastacoidea</taxon>
        <taxon>Parastacidae</taxon>
        <taxon>Cherax</taxon>
    </lineage>
</organism>
<dbReference type="PROSITE" id="PS51155">
    <property type="entry name" value="CHIT_BIND_RR_2"/>
    <property type="match status" value="1"/>
</dbReference>
<dbReference type="InterPro" id="IPR031311">
    <property type="entry name" value="CHIT_BIND_RR_consensus"/>
</dbReference>
<feature type="compositionally biased region" description="Basic and acidic residues" evidence="3">
    <location>
        <begin position="37"/>
        <end position="50"/>
    </location>
</feature>
<evidence type="ECO:0000256" key="3">
    <source>
        <dbReference type="SAM" id="MobiDB-lite"/>
    </source>
</evidence>
<sequence>MKTSIIVAQGALMALVALVALVALTAARPEGVLDFEGDSHQHSQKGEPGNKVEGSYSWTSPEGIEFYVKYVADEDGYRVLESNAVPVSSWGAKADGTQGSFQDYETET</sequence>
<reference evidence="5 6" key="1">
    <citation type="journal article" date="2024" name="BMC Genomics">
        <title>Genome assembly of redclaw crayfish (Cherax quadricarinatus) provides insights into its immune adaptation and hypoxia tolerance.</title>
        <authorList>
            <person name="Liu Z."/>
            <person name="Zheng J."/>
            <person name="Li H."/>
            <person name="Fang K."/>
            <person name="Wang S."/>
            <person name="He J."/>
            <person name="Zhou D."/>
            <person name="Weng S."/>
            <person name="Chi M."/>
            <person name="Gu Z."/>
            <person name="He J."/>
            <person name="Li F."/>
            <person name="Wang M."/>
        </authorList>
    </citation>
    <scope>NUCLEOTIDE SEQUENCE [LARGE SCALE GENOMIC DNA]</scope>
    <source>
        <strain evidence="5">ZL_2023a</strain>
    </source>
</reference>
<dbReference type="GO" id="GO:0042302">
    <property type="term" value="F:structural constituent of cuticle"/>
    <property type="evidence" value="ECO:0007669"/>
    <property type="project" value="UniProtKB-UniRule"/>
</dbReference>
<gene>
    <name evidence="5" type="ORF">OTU49_013044</name>
</gene>
<reference evidence="5" key="2">
    <citation type="submission" date="2024-01" db="EMBL/GenBank/DDBJ databases">
        <authorList>
            <person name="He J."/>
            <person name="Wang M."/>
            <person name="Zheng J."/>
            <person name="Liu Z."/>
        </authorList>
    </citation>
    <scope>NUCLEOTIDE SEQUENCE</scope>
    <source>
        <strain evidence="5">ZL_2023a</strain>
        <tissue evidence="5">Muscle</tissue>
    </source>
</reference>
<dbReference type="PROSITE" id="PS00233">
    <property type="entry name" value="CHIT_BIND_RR_1"/>
    <property type="match status" value="1"/>
</dbReference>
<dbReference type="InterPro" id="IPR000618">
    <property type="entry name" value="Insect_cuticle"/>
</dbReference>
<name>A0AAW0VU84_CHEQU</name>
<dbReference type="EMBL" id="JARKIK010000166">
    <property type="protein sequence ID" value="KAK8720900.1"/>
    <property type="molecule type" value="Genomic_DNA"/>
</dbReference>
<evidence type="ECO:0008006" key="7">
    <source>
        <dbReference type="Google" id="ProtNLM"/>
    </source>
</evidence>
<keyword evidence="1 2" id="KW-0193">Cuticle</keyword>
<accession>A0AAW0VU84</accession>
<keyword evidence="6" id="KW-1185">Reference proteome</keyword>
<dbReference type="EMBL" id="JARKIK010000166">
    <property type="protein sequence ID" value="KAK8720902.1"/>
    <property type="molecule type" value="Genomic_DNA"/>
</dbReference>
<dbReference type="Proteomes" id="UP001445076">
    <property type="component" value="Unassembled WGS sequence"/>
</dbReference>